<dbReference type="EMBL" id="HG691759">
    <property type="protein sequence ID" value="CDI79841.1"/>
    <property type="molecule type" value="Genomic_DNA"/>
</dbReference>
<keyword evidence="4" id="KW-1185">Reference proteome</keyword>
<dbReference type="PANTHER" id="PTHR13650">
    <property type="entry name" value="SPATACSIN"/>
    <property type="match status" value="1"/>
</dbReference>
<reference evidence="3" key="2">
    <citation type="submission" date="2013-10" db="EMBL/GenBank/DDBJ databases">
        <authorList>
            <person name="Aslett M."/>
        </authorList>
    </citation>
    <scope>NUCLEOTIDE SEQUENCE [LARGE SCALE GENOMIC DNA]</scope>
    <source>
        <strain evidence="3">Houghton</strain>
    </source>
</reference>
<dbReference type="AlphaFoldDB" id="U6GHV1"/>
<evidence type="ECO:0000313" key="3">
    <source>
        <dbReference type="EMBL" id="CDI79841.1"/>
    </source>
</evidence>
<name>U6GHV1_9EIME</name>
<feature type="region of interest" description="Disordered" evidence="1">
    <location>
        <begin position="942"/>
        <end position="963"/>
    </location>
</feature>
<evidence type="ECO:0000313" key="4">
    <source>
        <dbReference type="Proteomes" id="UP000018201"/>
    </source>
</evidence>
<protein>
    <submittedName>
        <fullName evidence="3">Uncharacterized protein</fullName>
    </submittedName>
</protein>
<dbReference type="OrthoDB" id="347164at2759"/>
<evidence type="ECO:0000256" key="1">
    <source>
        <dbReference type="SAM" id="MobiDB-lite"/>
    </source>
</evidence>
<gene>
    <name evidence="3" type="ORF">EPH_0049970</name>
</gene>
<feature type="compositionally biased region" description="Low complexity" evidence="1">
    <location>
        <begin position="761"/>
        <end position="778"/>
    </location>
</feature>
<feature type="region of interest" description="Disordered" evidence="1">
    <location>
        <begin position="739"/>
        <end position="787"/>
    </location>
</feature>
<dbReference type="Proteomes" id="UP000018201">
    <property type="component" value="Unassembled WGS sequence"/>
</dbReference>
<keyword evidence="2" id="KW-0732">Signal</keyword>
<reference evidence="3" key="1">
    <citation type="submission" date="2013-10" db="EMBL/GenBank/DDBJ databases">
        <title>Genomic analysis of the causative agents of coccidiosis in chickens.</title>
        <authorList>
            <person name="Reid A.J."/>
            <person name="Blake D."/>
            <person name="Billington K."/>
            <person name="Browne H."/>
            <person name="Dunn M."/>
            <person name="Hung S."/>
            <person name="Kawahara F."/>
            <person name="Miranda-Saavedra D."/>
            <person name="Mourier T."/>
            <person name="Nagra H."/>
            <person name="Otto T.D."/>
            <person name="Rawlings N."/>
            <person name="Sanchez A."/>
            <person name="Sanders M."/>
            <person name="Subramaniam C."/>
            <person name="Tay Y."/>
            <person name="Dear P."/>
            <person name="Doerig C."/>
            <person name="Gruber A."/>
            <person name="Parkinson J."/>
            <person name="Shirley M."/>
            <person name="Wan K.L."/>
            <person name="Berriman M."/>
            <person name="Tomley F."/>
            <person name="Pain A."/>
        </authorList>
    </citation>
    <scope>NUCLEOTIDE SEQUENCE [LARGE SCALE GENOMIC DNA]</scope>
    <source>
        <strain evidence="3">Houghton</strain>
    </source>
</reference>
<evidence type="ECO:0000256" key="2">
    <source>
        <dbReference type="SAM" id="SignalP"/>
    </source>
</evidence>
<proteinExistence type="predicted"/>
<dbReference type="PANTHER" id="PTHR13650:SF0">
    <property type="entry name" value="SPATACSIN"/>
    <property type="match status" value="1"/>
</dbReference>
<feature type="signal peptide" evidence="2">
    <location>
        <begin position="1"/>
        <end position="19"/>
    </location>
</feature>
<dbReference type="VEuPathDB" id="ToxoDB:EPH_0049970"/>
<dbReference type="InterPro" id="IPR028103">
    <property type="entry name" value="Spatacsin"/>
</dbReference>
<sequence length="1034" mass="111554">MAAPLECFAQVLIVSLIQAQQQPQQQHQLGLQLLREALRLRRPRLAVLPFCRSSSSNNNSSRSSTILLQCLSTWLALQAALLPQQQQQQQQQKKHQEQLAALLRRAGLQRMQQHGSPVQSQQQQQQQQEIIPRLLQLVQPGGGAAAAAAAGAAAREECLLLSGAAETLCGLILTLAEAGGFVLLQRGFALFDPQSPMMHLLLFLRAFSQRRFRTAAAALRRFVSFRSSKAQAATAAAAAAAETTPAATGDATADSSTLQAADIRQVSSELLRMLLLAAFSQRRFRTAAAALRRFVSFRSSKSQAATAAAAAAAAAAETTPAATGDATADGSTLQAADIRQVSSELLRMLLLAQGPHMHPLLQLLHEVSYSRGFCLLYHAAVMCQGESSVLQQQLQRLLQQQLQQTVDVPLQETRSDLLLALLQQRKYAEARQWARLAGLGAGCVQLVTVHEVAECLDGLRRTSKSFRDSVEERLEVWARCCRLFAVHQYPQVLAAVFLLTVSAQMEGDISLTEQAFLLAAALSLFGSPHPQPSTFSTREALLQHLVHCAQGSCSKCGSSSSSSSSDSSSSSSSGSGGSGGLTLIDCLPLQPEEMRSVFWIRQADAAADAAAEEEGFFCCSSEETESHTLESLGDNSSCSSQVSCCRCMVSSQLLAQLQGRLLLLLTSQSTKAAAAAALTPELTGSLWGSTTTAGAAAPQLLLHGTANPLKACCSTNNVQQLLQQLQQLVEPDAPALPLHYLGVPQWPPPPETDLEEKDFQQQRQQHQHQQQQQQQQQRGGYDGSDGVSAETLQSRISQVQSANKVLLQQLQKAVHNAISIGCTHIARALVGSFVSLLRNSPAAVAAAASSTRAVQEEQQRKQQQLLQGLSQEVQLAELLLRVVALPIPLRAQQQQLVLLQTLSAAAAAACAATRPGIVPLPQLHKELLQMLQEHVGSPAAQDALQQRQLQQQEGNEQQQDNENQQQHLLSLQMHRQQLQLLSQLVQRCKPGLHAFCLELLILFSVSLVLVSPFHEASLLATSPNPLCACVSLQS</sequence>
<accession>U6GHV1</accession>
<dbReference type="GO" id="GO:0005737">
    <property type="term" value="C:cytoplasm"/>
    <property type="evidence" value="ECO:0007669"/>
    <property type="project" value="TreeGrafter"/>
</dbReference>
<feature type="chain" id="PRO_5004671215" evidence="2">
    <location>
        <begin position="20"/>
        <end position="1034"/>
    </location>
</feature>
<organism evidence="3 4">
    <name type="scientific">Eimeria praecox</name>
    <dbReference type="NCBI Taxonomy" id="51316"/>
    <lineage>
        <taxon>Eukaryota</taxon>
        <taxon>Sar</taxon>
        <taxon>Alveolata</taxon>
        <taxon>Apicomplexa</taxon>
        <taxon>Conoidasida</taxon>
        <taxon>Coccidia</taxon>
        <taxon>Eucoccidiorida</taxon>
        <taxon>Eimeriorina</taxon>
        <taxon>Eimeriidae</taxon>
        <taxon>Eimeria</taxon>
    </lineage>
</organism>